<dbReference type="KEGG" id="vmo:VMUT_1105"/>
<organism evidence="3 4">
    <name type="scientific">Vulcanisaeta moutnovskia (strain 768-28)</name>
    <dbReference type="NCBI Taxonomy" id="985053"/>
    <lineage>
        <taxon>Archaea</taxon>
        <taxon>Thermoproteota</taxon>
        <taxon>Thermoprotei</taxon>
        <taxon>Thermoproteales</taxon>
        <taxon>Thermoproteaceae</taxon>
        <taxon>Vulcanisaeta</taxon>
    </lineage>
</organism>
<evidence type="ECO:0000313" key="4">
    <source>
        <dbReference type="Proteomes" id="UP000007485"/>
    </source>
</evidence>
<evidence type="ECO:0000313" key="3">
    <source>
        <dbReference type="EMBL" id="ADY01310.1"/>
    </source>
</evidence>
<accession>F0QY73</accession>
<keyword evidence="4" id="KW-1185">Reference proteome</keyword>
<proteinExistence type="predicted"/>
<feature type="transmembrane region" description="Helical" evidence="1">
    <location>
        <begin position="160"/>
        <end position="180"/>
    </location>
</feature>
<dbReference type="Pfam" id="PF07760">
    <property type="entry name" value="DUF1616"/>
    <property type="match status" value="1"/>
</dbReference>
<keyword evidence="1" id="KW-0812">Transmembrane</keyword>
<feature type="transmembrane region" description="Helical" evidence="1">
    <location>
        <begin position="72"/>
        <end position="92"/>
    </location>
</feature>
<sequence length="195" mass="21156">MDNSDVKKAIRKALGANQCSSVSELVSVVSRDLGLSQGVVAYEVMMMWKNGELELEGVPRNAVAYVFSIEGIWYWVSLVLVISSVVAVLLIASGPLIYLRYGLGALMILFMPGYALVEALYPRGDELSPLERLALSIGLSLAVVPLIGLLLNYTPWGIRFVPIVISTNIITIALLTVALVRKARAFEAGEDRCQG</sequence>
<dbReference type="STRING" id="985053.VMUT_1105"/>
<feature type="transmembrane region" description="Helical" evidence="1">
    <location>
        <begin position="133"/>
        <end position="154"/>
    </location>
</feature>
<dbReference type="OrthoDB" id="82282at2157"/>
<dbReference type="InterPro" id="IPR011674">
    <property type="entry name" value="DUF1616"/>
</dbReference>
<dbReference type="HOGENOM" id="CLU_124257_0_0_2"/>
<name>F0QY73_VULM7</name>
<dbReference type="EMBL" id="CP002529">
    <property type="protein sequence ID" value="ADY01310.1"/>
    <property type="molecule type" value="Genomic_DNA"/>
</dbReference>
<feature type="transmembrane region" description="Helical" evidence="1">
    <location>
        <begin position="98"/>
        <end position="121"/>
    </location>
</feature>
<dbReference type="GeneID" id="10288757"/>
<evidence type="ECO:0000259" key="2">
    <source>
        <dbReference type="Pfam" id="PF07760"/>
    </source>
</evidence>
<dbReference type="Proteomes" id="UP000007485">
    <property type="component" value="Chromosome"/>
</dbReference>
<protein>
    <recommendedName>
        <fullName evidence="2">DUF1616 domain-containing protein</fullName>
    </recommendedName>
</protein>
<gene>
    <name evidence="3" type="ordered locus">VMUT_1105</name>
</gene>
<evidence type="ECO:0000256" key="1">
    <source>
        <dbReference type="SAM" id="Phobius"/>
    </source>
</evidence>
<dbReference type="AlphaFoldDB" id="F0QY73"/>
<keyword evidence="1" id="KW-0472">Membrane</keyword>
<keyword evidence="1" id="KW-1133">Transmembrane helix</keyword>
<dbReference type="eggNOG" id="arCOG02887">
    <property type="taxonomic scope" value="Archaea"/>
</dbReference>
<reference evidence="3 4" key="1">
    <citation type="journal article" date="2011" name="J. Bacteriol.">
        <title>Complete genome sequence of 'Vulcanisaeta moutnovskia' strain 768-28, a novel member of the hyperthermophilic crenarchaeal genus vulcanisaeta.</title>
        <authorList>
            <person name="Gumerov V.M."/>
            <person name="Mardanov A.V."/>
            <person name="Beletsky A.V."/>
            <person name="Prokofeva M.I."/>
            <person name="Bonch-Osmolovskaya E.A."/>
            <person name="Ravin N.V."/>
            <person name="Skryabin K.G."/>
        </authorList>
    </citation>
    <scope>NUCLEOTIDE SEQUENCE [LARGE SCALE GENOMIC DNA]</scope>
    <source>
        <strain evidence="3 4">768-28</strain>
    </source>
</reference>
<feature type="domain" description="DUF1616" evidence="2">
    <location>
        <begin position="80"/>
        <end position="185"/>
    </location>
</feature>
<dbReference type="RefSeq" id="WP_013604472.1">
    <property type="nucleotide sequence ID" value="NC_015151.1"/>
</dbReference>